<evidence type="ECO:0000259" key="6">
    <source>
        <dbReference type="PROSITE" id="PS50977"/>
    </source>
</evidence>
<proteinExistence type="predicted"/>
<comment type="caution">
    <text evidence="7">The sequence shown here is derived from an EMBL/GenBank/DDBJ whole genome shotgun (WGS) entry which is preliminary data.</text>
</comment>
<gene>
    <name evidence="7" type="ORF">CAL19_09130</name>
</gene>
<evidence type="ECO:0000256" key="3">
    <source>
        <dbReference type="ARBA" id="ARBA00023163"/>
    </source>
</evidence>
<evidence type="ECO:0000256" key="1">
    <source>
        <dbReference type="ARBA" id="ARBA00023015"/>
    </source>
</evidence>
<dbReference type="SUPFAM" id="SSF48498">
    <property type="entry name" value="Tetracyclin repressor-like, C-terminal domain"/>
    <property type="match status" value="1"/>
</dbReference>
<dbReference type="EMBL" id="NEVK01000004">
    <property type="protein sequence ID" value="OZI22668.1"/>
    <property type="molecule type" value="Genomic_DNA"/>
</dbReference>
<dbReference type="GO" id="GO:0000976">
    <property type="term" value="F:transcription cis-regulatory region binding"/>
    <property type="evidence" value="ECO:0007669"/>
    <property type="project" value="TreeGrafter"/>
</dbReference>
<keyword evidence="8" id="KW-1185">Reference proteome</keyword>
<dbReference type="Proteomes" id="UP000216947">
    <property type="component" value="Unassembled WGS sequence"/>
</dbReference>
<dbReference type="PROSITE" id="PS50977">
    <property type="entry name" value="HTH_TETR_2"/>
    <property type="match status" value="1"/>
</dbReference>
<sequence>MTDATRSPPRKPGRPRRADGRDALLDAATTLFASKGVAGTTLAHIAVHAGVTPAMVHYYFKNRDQLLDVVVAERLGPLIAYVWAPAAAAQSAAPDLRAMATQIVTRIVQCASERPWLPPLWMREVVNEGGMLRERVFSRLPVDRLHGFAHAIRAGQAAGIVNPGIEPRLVFLSILGITMLPMATAALSQRLWKDADNAAPDAGTIIAHALALLSGGLFTASAAPPSAASHPGA</sequence>
<reference evidence="8" key="1">
    <citation type="submission" date="2017-05" db="EMBL/GenBank/DDBJ databases">
        <title>Complete and WGS of Bordetella genogroups.</title>
        <authorList>
            <person name="Spilker T."/>
            <person name="Lipuma J."/>
        </authorList>
    </citation>
    <scope>NUCLEOTIDE SEQUENCE [LARGE SCALE GENOMIC DNA]</scope>
    <source>
        <strain evidence="8">AU18089</strain>
    </source>
</reference>
<feature type="region of interest" description="Disordered" evidence="5">
    <location>
        <begin position="1"/>
        <end position="20"/>
    </location>
</feature>
<evidence type="ECO:0000256" key="2">
    <source>
        <dbReference type="ARBA" id="ARBA00023125"/>
    </source>
</evidence>
<dbReference type="Gene3D" id="1.10.357.10">
    <property type="entry name" value="Tetracycline Repressor, domain 2"/>
    <property type="match status" value="1"/>
</dbReference>
<keyword evidence="2 4" id="KW-0238">DNA-binding</keyword>
<dbReference type="InterPro" id="IPR036271">
    <property type="entry name" value="Tet_transcr_reg_TetR-rel_C_sf"/>
</dbReference>
<evidence type="ECO:0000313" key="8">
    <source>
        <dbReference type="Proteomes" id="UP000216947"/>
    </source>
</evidence>
<dbReference type="PANTHER" id="PTHR30055:SF234">
    <property type="entry name" value="HTH-TYPE TRANSCRIPTIONAL REGULATOR BETI"/>
    <property type="match status" value="1"/>
</dbReference>
<dbReference type="SUPFAM" id="SSF46689">
    <property type="entry name" value="Homeodomain-like"/>
    <property type="match status" value="1"/>
</dbReference>
<evidence type="ECO:0000256" key="4">
    <source>
        <dbReference type="PROSITE-ProRule" id="PRU00335"/>
    </source>
</evidence>
<dbReference type="InterPro" id="IPR001647">
    <property type="entry name" value="HTH_TetR"/>
</dbReference>
<dbReference type="InterPro" id="IPR009057">
    <property type="entry name" value="Homeodomain-like_sf"/>
</dbReference>
<accession>A0A261RCB8</accession>
<dbReference type="GO" id="GO:0003700">
    <property type="term" value="F:DNA-binding transcription factor activity"/>
    <property type="evidence" value="ECO:0007669"/>
    <property type="project" value="TreeGrafter"/>
</dbReference>
<organism evidence="7 8">
    <name type="scientific">Bordetella genomosp. 7</name>
    <dbReference type="NCBI Taxonomy" id="1416805"/>
    <lineage>
        <taxon>Bacteria</taxon>
        <taxon>Pseudomonadati</taxon>
        <taxon>Pseudomonadota</taxon>
        <taxon>Betaproteobacteria</taxon>
        <taxon>Burkholderiales</taxon>
        <taxon>Alcaligenaceae</taxon>
        <taxon>Bordetella</taxon>
    </lineage>
</organism>
<dbReference type="Pfam" id="PF00440">
    <property type="entry name" value="TetR_N"/>
    <property type="match status" value="1"/>
</dbReference>
<name>A0A261RCB8_9BORD</name>
<dbReference type="AlphaFoldDB" id="A0A261RCB8"/>
<dbReference type="PRINTS" id="PR00455">
    <property type="entry name" value="HTHTETR"/>
</dbReference>
<dbReference type="PANTHER" id="PTHR30055">
    <property type="entry name" value="HTH-TYPE TRANSCRIPTIONAL REGULATOR RUTR"/>
    <property type="match status" value="1"/>
</dbReference>
<evidence type="ECO:0000313" key="7">
    <source>
        <dbReference type="EMBL" id="OZI22668.1"/>
    </source>
</evidence>
<keyword evidence="1" id="KW-0805">Transcription regulation</keyword>
<feature type="domain" description="HTH tetR-type" evidence="6">
    <location>
        <begin position="18"/>
        <end position="78"/>
    </location>
</feature>
<dbReference type="InterPro" id="IPR050109">
    <property type="entry name" value="HTH-type_TetR-like_transc_reg"/>
</dbReference>
<dbReference type="RefSeq" id="WP_094796613.1">
    <property type="nucleotide sequence ID" value="NZ_NEVK01000004.1"/>
</dbReference>
<protein>
    <submittedName>
        <fullName evidence="7">TetR family transcriptional regulator</fullName>
    </submittedName>
</protein>
<keyword evidence="3" id="KW-0804">Transcription</keyword>
<feature type="DNA-binding region" description="H-T-H motif" evidence="4">
    <location>
        <begin position="41"/>
        <end position="60"/>
    </location>
</feature>
<evidence type="ECO:0000256" key="5">
    <source>
        <dbReference type="SAM" id="MobiDB-lite"/>
    </source>
</evidence>